<dbReference type="Gene3D" id="3.30.200.20">
    <property type="entry name" value="Phosphorylase Kinase, domain 1"/>
    <property type="match status" value="1"/>
</dbReference>
<evidence type="ECO:0000256" key="8">
    <source>
        <dbReference type="SAM" id="MobiDB-lite"/>
    </source>
</evidence>
<evidence type="ECO:0000256" key="7">
    <source>
        <dbReference type="PROSITE-ProRule" id="PRU10141"/>
    </source>
</evidence>
<dbReference type="InterPro" id="IPR011009">
    <property type="entry name" value="Kinase-like_dom_sf"/>
</dbReference>
<evidence type="ECO:0000313" key="12">
    <source>
        <dbReference type="Proteomes" id="UP000319817"/>
    </source>
</evidence>
<dbReference type="Gene3D" id="1.10.510.10">
    <property type="entry name" value="Transferase(Phosphotransferase) domain 1"/>
    <property type="match status" value="1"/>
</dbReference>
<keyword evidence="9" id="KW-1133">Transmembrane helix</keyword>
<evidence type="ECO:0000256" key="3">
    <source>
        <dbReference type="ARBA" id="ARBA00022679"/>
    </source>
</evidence>
<feature type="compositionally biased region" description="Polar residues" evidence="8">
    <location>
        <begin position="381"/>
        <end position="395"/>
    </location>
</feature>
<dbReference type="RefSeq" id="WP_145416110.1">
    <property type="nucleotide sequence ID" value="NZ_CP036526.1"/>
</dbReference>
<reference evidence="11 12" key="1">
    <citation type="submission" date="2019-02" db="EMBL/GenBank/DDBJ databases">
        <title>Deep-cultivation of Planctomycetes and their phenomic and genomic characterization uncovers novel biology.</title>
        <authorList>
            <person name="Wiegand S."/>
            <person name="Jogler M."/>
            <person name="Boedeker C."/>
            <person name="Pinto D."/>
            <person name="Vollmers J."/>
            <person name="Rivas-Marin E."/>
            <person name="Kohn T."/>
            <person name="Peeters S.H."/>
            <person name="Heuer A."/>
            <person name="Rast P."/>
            <person name="Oberbeckmann S."/>
            <person name="Bunk B."/>
            <person name="Jeske O."/>
            <person name="Meyerdierks A."/>
            <person name="Storesund J.E."/>
            <person name="Kallscheuer N."/>
            <person name="Luecker S."/>
            <person name="Lage O.M."/>
            <person name="Pohl T."/>
            <person name="Merkel B.J."/>
            <person name="Hornburger P."/>
            <person name="Mueller R.-W."/>
            <person name="Bruemmer F."/>
            <person name="Labrenz M."/>
            <person name="Spormann A.M."/>
            <person name="Op den Camp H."/>
            <person name="Overmann J."/>
            <person name="Amann R."/>
            <person name="Jetten M.S.M."/>
            <person name="Mascher T."/>
            <person name="Medema M.H."/>
            <person name="Devos D.P."/>
            <person name="Kaster A.-K."/>
            <person name="Ovreas L."/>
            <person name="Rohde M."/>
            <person name="Galperin M.Y."/>
            <person name="Jogler C."/>
        </authorList>
    </citation>
    <scope>NUCLEOTIDE SEQUENCE [LARGE SCALE GENOMIC DNA]</scope>
    <source>
        <strain evidence="11 12">K23_9</strain>
    </source>
</reference>
<keyword evidence="9" id="KW-0472">Membrane</keyword>
<dbReference type="InterPro" id="IPR008271">
    <property type="entry name" value="Ser/Thr_kinase_AS"/>
</dbReference>
<feature type="compositionally biased region" description="Polar residues" evidence="8">
    <location>
        <begin position="434"/>
        <end position="452"/>
    </location>
</feature>
<evidence type="ECO:0000256" key="1">
    <source>
        <dbReference type="ARBA" id="ARBA00012513"/>
    </source>
</evidence>
<name>A0A517NN94_9BACT</name>
<feature type="region of interest" description="Disordered" evidence="8">
    <location>
        <begin position="371"/>
        <end position="395"/>
    </location>
</feature>
<keyword evidence="9" id="KW-0812">Transmembrane</keyword>
<evidence type="ECO:0000259" key="10">
    <source>
        <dbReference type="PROSITE" id="PS50011"/>
    </source>
</evidence>
<feature type="compositionally biased region" description="Low complexity" evidence="8">
    <location>
        <begin position="371"/>
        <end position="380"/>
    </location>
</feature>
<dbReference type="SUPFAM" id="SSF56112">
    <property type="entry name" value="Protein kinase-like (PK-like)"/>
    <property type="match status" value="1"/>
</dbReference>
<dbReference type="PANTHER" id="PTHR43289:SF6">
    <property type="entry name" value="SERINE_THREONINE-PROTEIN KINASE NEKL-3"/>
    <property type="match status" value="1"/>
</dbReference>
<dbReference type="EC" id="2.7.11.1" evidence="1"/>
<sequence>MSQQPQLTSERLIRLIAKSKLVDQSKADKLVAKIREKHGGELPEDPKRVARYFEKQGLLTAWHNEKLLNGKYKGFFLGKYKLLGHIGTGGMSSVYLAEHVRLQDRRAIKVLPKARVKDASYLARFQLEAKAIASLNHPNIVLAYDIDNDGDVHYIVMEYVDGLDLQQLVKRDGAIDPSTAADLIAQGARGLAHAHERGVIHRDVKPANLLIDQNGVVRLLDMGLALVSADDEESLTVANNENVLGTADYLAPEQALNSHTVDHRADIYGLGCTLYFLLTGKPPFSDGTLAQRIAKHQTEMPTSIRQLRPDVPGEMEGICVKMIQKDPSYRYQTATDVALVLEKFAAKVPKGQRVTAGMGDGPGIGEISSSISLDGSGKSSTIQGDTISNKTDDTLASSRSKVIRGKGISASDSGRLVDVVRRPIEFDMGGESQIDLQTDSGYRAKSNSSGSKSRILRPTSPNHSDIDAPAVEAHRSSTGRSSVRVGDESDVYQGSKSRSGSSLQERKSIDPMLLGALIFALVLVASAIGFYVARITAS</sequence>
<dbReference type="PROSITE" id="PS00108">
    <property type="entry name" value="PROTEIN_KINASE_ST"/>
    <property type="match status" value="1"/>
</dbReference>
<organism evidence="11 12">
    <name type="scientific">Stieleria marina</name>
    <dbReference type="NCBI Taxonomy" id="1930275"/>
    <lineage>
        <taxon>Bacteria</taxon>
        <taxon>Pseudomonadati</taxon>
        <taxon>Planctomycetota</taxon>
        <taxon>Planctomycetia</taxon>
        <taxon>Pirellulales</taxon>
        <taxon>Pirellulaceae</taxon>
        <taxon>Stieleria</taxon>
    </lineage>
</organism>
<feature type="domain" description="Protein kinase" evidence="10">
    <location>
        <begin position="80"/>
        <end position="345"/>
    </location>
</feature>
<keyword evidence="5 11" id="KW-0418">Kinase</keyword>
<feature type="transmembrane region" description="Helical" evidence="9">
    <location>
        <begin position="512"/>
        <end position="533"/>
    </location>
</feature>
<dbReference type="PANTHER" id="PTHR43289">
    <property type="entry name" value="MITOGEN-ACTIVATED PROTEIN KINASE KINASE KINASE 20-RELATED"/>
    <property type="match status" value="1"/>
</dbReference>
<dbReference type="CDD" id="cd14014">
    <property type="entry name" value="STKc_PknB_like"/>
    <property type="match status" value="1"/>
</dbReference>
<accession>A0A517NN94</accession>
<dbReference type="SMART" id="SM00220">
    <property type="entry name" value="S_TKc"/>
    <property type="match status" value="1"/>
</dbReference>
<evidence type="ECO:0000256" key="6">
    <source>
        <dbReference type="ARBA" id="ARBA00022840"/>
    </source>
</evidence>
<dbReference type="InterPro" id="IPR000719">
    <property type="entry name" value="Prot_kinase_dom"/>
</dbReference>
<dbReference type="GO" id="GO:0005524">
    <property type="term" value="F:ATP binding"/>
    <property type="evidence" value="ECO:0007669"/>
    <property type="project" value="UniProtKB-UniRule"/>
</dbReference>
<dbReference type="PROSITE" id="PS50011">
    <property type="entry name" value="PROTEIN_KINASE_DOM"/>
    <property type="match status" value="1"/>
</dbReference>
<dbReference type="Proteomes" id="UP000319817">
    <property type="component" value="Chromosome"/>
</dbReference>
<evidence type="ECO:0000256" key="9">
    <source>
        <dbReference type="SAM" id="Phobius"/>
    </source>
</evidence>
<keyword evidence="4 7" id="KW-0547">Nucleotide-binding</keyword>
<dbReference type="FunFam" id="1.10.510.10:FF:000021">
    <property type="entry name" value="Serine/threonine protein kinase"/>
    <property type="match status" value="1"/>
</dbReference>
<dbReference type="InterPro" id="IPR017441">
    <property type="entry name" value="Protein_kinase_ATP_BS"/>
</dbReference>
<dbReference type="PROSITE" id="PS00107">
    <property type="entry name" value="PROTEIN_KINASE_ATP"/>
    <property type="match status" value="1"/>
</dbReference>
<protein>
    <recommendedName>
        <fullName evidence="1">non-specific serine/threonine protein kinase</fullName>
        <ecNumber evidence="1">2.7.11.1</ecNumber>
    </recommendedName>
</protein>
<dbReference type="GO" id="GO:0004674">
    <property type="term" value="F:protein serine/threonine kinase activity"/>
    <property type="evidence" value="ECO:0007669"/>
    <property type="project" value="UniProtKB-KW"/>
</dbReference>
<keyword evidence="2" id="KW-0723">Serine/threonine-protein kinase</keyword>
<dbReference type="Pfam" id="PF00069">
    <property type="entry name" value="Pkinase"/>
    <property type="match status" value="1"/>
</dbReference>
<dbReference type="AlphaFoldDB" id="A0A517NN94"/>
<gene>
    <name evidence="11" type="primary">pknB_4</name>
    <name evidence="11" type="ORF">K239x_05290</name>
</gene>
<evidence type="ECO:0000313" key="11">
    <source>
        <dbReference type="EMBL" id="QDT08589.1"/>
    </source>
</evidence>
<feature type="compositionally biased region" description="Polar residues" evidence="8">
    <location>
        <begin position="492"/>
        <end position="503"/>
    </location>
</feature>
<keyword evidence="12" id="KW-1185">Reference proteome</keyword>
<evidence type="ECO:0000256" key="2">
    <source>
        <dbReference type="ARBA" id="ARBA00022527"/>
    </source>
</evidence>
<keyword evidence="6 7" id="KW-0067">ATP-binding</keyword>
<evidence type="ECO:0000256" key="5">
    <source>
        <dbReference type="ARBA" id="ARBA00022777"/>
    </source>
</evidence>
<evidence type="ECO:0000256" key="4">
    <source>
        <dbReference type="ARBA" id="ARBA00022741"/>
    </source>
</evidence>
<proteinExistence type="predicted"/>
<dbReference type="EMBL" id="CP036526">
    <property type="protein sequence ID" value="QDT08589.1"/>
    <property type="molecule type" value="Genomic_DNA"/>
</dbReference>
<keyword evidence="3 11" id="KW-0808">Transferase</keyword>
<feature type="binding site" evidence="7">
    <location>
        <position position="109"/>
    </location>
    <ligand>
        <name>ATP</name>
        <dbReference type="ChEBI" id="CHEBI:30616"/>
    </ligand>
</feature>
<dbReference type="OrthoDB" id="6111975at2"/>
<feature type="region of interest" description="Disordered" evidence="8">
    <location>
        <begin position="430"/>
        <end position="505"/>
    </location>
</feature>